<protein>
    <submittedName>
        <fullName evidence="1">Uncharacterized protein</fullName>
    </submittedName>
</protein>
<reference evidence="1" key="1">
    <citation type="submission" date="2018-02" db="EMBL/GenBank/DDBJ databases">
        <title>Rhizophora mucronata_Transcriptome.</title>
        <authorList>
            <person name="Meera S.P."/>
            <person name="Sreeshan A."/>
            <person name="Augustine A."/>
        </authorList>
    </citation>
    <scope>NUCLEOTIDE SEQUENCE</scope>
    <source>
        <tissue evidence="1">Leaf</tissue>
    </source>
</reference>
<sequence length="28" mass="3399">MICLLLYSKNLHFDRALIFLLKIWFCLA</sequence>
<name>A0A2P2N6H1_RHIMU</name>
<accession>A0A2P2N6H1</accession>
<evidence type="ECO:0000313" key="1">
    <source>
        <dbReference type="EMBL" id="MBX38099.1"/>
    </source>
</evidence>
<dbReference type="AlphaFoldDB" id="A0A2P2N6H1"/>
<dbReference type="EMBL" id="GGEC01057615">
    <property type="protein sequence ID" value="MBX38099.1"/>
    <property type="molecule type" value="Transcribed_RNA"/>
</dbReference>
<organism evidence="1">
    <name type="scientific">Rhizophora mucronata</name>
    <name type="common">Asiatic mangrove</name>
    <dbReference type="NCBI Taxonomy" id="61149"/>
    <lineage>
        <taxon>Eukaryota</taxon>
        <taxon>Viridiplantae</taxon>
        <taxon>Streptophyta</taxon>
        <taxon>Embryophyta</taxon>
        <taxon>Tracheophyta</taxon>
        <taxon>Spermatophyta</taxon>
        <taxon>Magnoliopsida</taxon>
        <taxon>eudicotyledons</taxon>
        <taxon>Gunneridae</taxon>
        <taxon>Pentapetalae</taxon>
        <taxon>rosids</taxon>
        <taxon>fabids</taxon>
        <taxon>Malpighiales</taxon>
        <taxon>Rhizophoraceae</taxon>
        <taxon>Rhizophora</taxon>
    </lineage>
</organism>
<proteinExistence type="predicted"/>